<proteinExistence type="predicted"/>
<reference evidence="1 2" key="1">
    <citation type="journal article" date="2016" name="J. Zhejiang Univ. Sci. B">
        <title>Antibiotic resistance mechanisms of Myroides sp.</title>
        <authorList>
            <person name="Hu S."/>
            <person name="Yuan S."/>
            <person name="Qu H."/>
            <person name="Jiang T."/>
            <person name="Zhou Y."/>
            <person name="Wang M."/>
            <person name="Ming D."/>
        </authorList>
    </citation>
    <scope>NUCLEOTIDE SEQUENCE [LARGE SCALE GENOMIC DNA]</scope>
    <source>
        <strain evidence="1 2">PR63039</strain>
    </source>
</reference>
<dbReference type="AlphaFoldDB" id="A0AAI8G5Z8"/>
<dbReference type="KEGG" id="mod:AS202_14950"/>
<gene>
    <name evidence="1" type="ORF">AS202_14950</name>
</gene>
<protein>
    <submittedName>
        <fullName evidence="1">Uncharacterized protein</fullName>
    </submittedName>
</protein>
<sequence>MIDTPFSIKVSNLHWLNNIDDESDLCAHGDVFLKIGDEVISNDLTQGVTVSATALYLLRSLTEDLNESNHDSQLIPCCGFLMYFDEQERLVIGGCPTGIDWTIEHLPHHKVRHISENGTEAIIDKNEYQKIVYTFVDEIENFYKNSSPKKLSTNNLEKDTYLALWKEWRKLRDNI</sequence>
<dbReference type="RefSeq" id="WP_006265378.1">
    <property type="nucleotide sequence ID" value="NZ_CP013690.1"/>
</dbReference>
<evidence type="ECO:0000313" key="2">
    <source>
        <dbReference type="Proteomes" id="UP000069030"/>
    </source>
</evidence>
<dbReference type="Proteomes" id="UP000069030">
    <property type="component" value="Chromosome"/>
</dbReference>
<evidence type="ECO:0000313" key="1">
    <source>
        <dbReference type="EMBL" id="ALU27376.1"/>
    </source>
</evidence>
<name>A0AAI8G5Z8_9FLAO</name>
<dbReference type="EMBL" id="CP013690">
    <property type="protein sequence ID" value="ALU27376.1"/>
    <property type="molecule type" value="Genomic_DNA"/>
</dbReference>
<organism evidence="1 2">
    <name type="scientific">Myroides odoratimimus</name>
    <dbReference type="NCBI Taxonomy" id="76832"/>
    <lineage>
        <taxon>Bacteria</taxon>
        <taxon>Pseudomonadati</taxon>
        <taxon>Bacteroidota</taxon>
        <taxon>Flavobacteriia</taxon>
        <taxon>Flavobacteriales</taxon>
        <taxon>Flavobacteriaceae</taxon>
        <taxon>Myroides</taxon>
    </lineage>
</organism>
<accession>A0AAI8G5Z8</accession>